<dbReference type="PROSITE" id="PS51257">
    <property type="entry name" value="PROKAR_LIPOPROTEIN"/>
    <property type="match status" value="1"/>
</dbReference>
<gene>
    <name evidence="2" type="ORF">FKR81_32055</name>
</gene>
<dbReference type="RefSeq" id="WP_146357710.1">
    <property type="nucleotide sequence ID" value="NZ_VOBR01000025.1"/>
</dbReference>
<dbReference type="AlphaFoldDB" id="A0A563EKU5"/>
<dbReference type="EMBL" id="VOBR01000025">
    <property type="protein sequence ID" value="TWP47593.1"/>
    <property type="molecule type" value="Genomic_DNA"/>
</dbReference>
<keyword evidence="3" id="KW-1185">Reference proteome</keyword>
<feature type="chain" id="PRO_5022177196" evidence="1">
    <location>
        <begin position="29"/>
        <end position="142"/>
    </location>
</feature>
<proteinExistence type="predicted"/>
<name>A0A563EKU5_9PSEU</name>
<dbReference type="Proteomes" id="UP000316639">
    <property type="component" value="Unassembled WGS sequence"/>
</dbReference>
<evidence type="ECO:0000313" key="3">
    <source>
        <dbReference type="Proteomes" id="UP000316639"/>
    </source>
</evidence>
<reference evidence="2 3" key="1">
    <citation type="submission" date="2019-07" db="EMBL/GenBank/DDBJ databases">
        <title>Lentzea xizangensis sp. nov., isolated from Qinghai-Tibetan Plateau Soils.</title>
        <authorList>
            <person name="Huang J."/>
        </authorList>
    </citation>
    <scope>NUCLEOTIDE SEQUENCE [LARGE SCALE GENOMIC DNA]</scope>
    <source>
        <strain evidence="2 3">FXJ1.1311</strain>
    </source>
</reference>
<protein>
    <submittedName>
        <fullName evidence="2">Uncharacterized protein</fullName>
    </submittedName>
</protein>
<evidence type="ECO:0000256" key="1">
    <source>
        <dbReference type="SAM" id="SignalP"/>
    </source>
</evidence>
<evidence type="ECO:0000313" key="2">
    <source>
        <dbReference type="EMBL" id="TWP47593.1"/>
    </source>
</evidence>
<sequence>MRFRKLTAVASAAVGIAACVLVAPAANAAPPVAAAGSGAFVIWRDTNFTGLSASMNNHLPRYGNLVYAGTSVKIDDSASSAANYAPDFVLMAFRDGLDACDHTAPLLLFLRQGQVSAQESWFYANLGSKGFDNKISGHCFRG</sequence>
<organism evidence="2 3">
    <name type="scientific">Lentzea tibetensis</name>
    <dbReference type="NCBI Taxonomy" id="2591470"/>
    <lineage>
        <taxon>Bacteria</taxon>
        <taxon>Bacillati</taxon>
        <taxon>Actinomycetota</taxon>
        <taxon>Actinomycetes</taxon>
        <taxon>Pseudonocardiales</taxon>
        <taxon>Pseudonocardiaceae</taxon>
        <taxon>Lentzea</taxon>
    </lineage>
</organism>
<accession>A0A563EKU5</accession>
<keyword evidence="1" id="KW-0732">Signal</keyword>
<feature type="signal peptide" evidence="1">
    <location>
        <begin position="1"/>
        <end position="28"/>
    </location>
</feature>
<comment type="caution">
    <text evidence="2">The sequence shown here is derived from an EMBL/GenBank/DDBJ whole genome shotgun (WGS) entry which is preliminary data.</text>
</comment>